<evidence type="ECO:0000259" key="11">
    <source>
        <dbReference type="PROSITE" id="PS50011"/>
    </source>
</evidence>
<dbReference type="GO" id="GO:0000428">
    <property type="term" value="C:DNA-directed RNA polymerase complex"/>
    <property type="evidence" value="ECO:0007669"/>
    <property type="project" value="UniProtKB-KW"/>
</dbReference>
<dbReference type="FunFam" id="3.30.200.20:FF:000088">
    <property type="entry name" value="Casein kinase II subunit alpha"/>
    <property type="match status" value="1"/>
</dbReference>
<dbReference type="GO" id="GO:0004674">
    <property type="term" value="F:protein serine/threonine kinase activity"/>
    <property type="evidence" value="ECO:0007669"/>
    <property type="project" value="UniProtKB-KW"/>
</dbReference>
<keyword evidence="2" id="KW-0240">DNA-directed RNA polymerase</keyword>
<proteinExistence type="predicted"/>
<dbReference type="InterPro" id="IPR036603">
    <property type="entry name" value="RBP11-like"/>
</dbReference>
<evidence type="ECO:0000256" key="1">
    <source>
        <dbReference type="ARBA" id="ARBA00012513"/>
    </source>
</evidence>
<reference evidence="12" key="1">
    <citation type="submission" date="2020-11" db="EMBL/GenBank/DDBJ databases">
        <authorList>
            <person name="Tran Van P."/>
        </authorList>
    </citation>
    <scope>NUCLEOTIDE SEQUENCE</scope>
</reference>
<dbReference type="PROSITE" id="PS50011">
    <property type="entry name" value="PROTEIN_KINASE_DOM"/>
    <property type="match status" value="1"/>
</dbReference>
<comment type="catalytic activity">
    <reaction evidence="9">
        <text>L-threonyl-[protein] + ATP = O-phospho-L-threonyl-[protein] + ADP + H(+)</text>
        <dbReference type="Rhea" id="RHEA:46608"/>
        <dbReference type="Rhea" id="RHEA-COMP:11060"/>
        <dbReference type="Rhea" id="RHEA-COMP:11605"/>
        <dbReference type="ChEBI" id="CHEBI:15378"/>
        <dbReference type="ChEBI" id="CHEBI:30013"/>
        <dbReference type="ChEBI" id="CHEBI:30616"/>
        <dbReference type="ChEBI" id="CHEBI:61977"/>
        <dbReference type="ChEBI" id="CHEBI:456216"/>
        <dbReference type="EC" id="2.7.11.1"/>
    </reaction>
</comment>
<dbReference type="SMART" id="SM00220">
    <property type="entry name" value="S_TKc"/>
    <property type="match status" value="1"/>
</dbReference>
<evidence type="ECO:0000256" key="2">
    <source>
        <dbReference type="ARBA" id="ARBA00022478"/>
    </source>
</evidence>
<evidence type="ECO:0000256" key="6">
    <source>
        <dbReference type="ARBA" id="ARBA00022777"/>
    </source>
</evidence>
<dbReference type="EMBL" id="OC862159">
    <property type="protein sequence ID" value="CAD7629989.1"/>
    <property type="molecule type" value="Genomic_DNA"/>
</dbReference>
<dbReference type="PROSITE" id="PS00108">
    <property type="entry name" value="PROTEIN_KINASE_ST"/>
    <property type="match status" value="1"/>
</dbReference>
<dbReference type="SUPFAM" id="SSF55257">
    <property type="entry name" value="RBP11-like subunits of RNA polymerase"/>
    <property type="match status" value="1"/>
</dbReference>
<comment type="catalytic activity">
    <reaction evidence="10">
        <text>L-seryl-[protein] + ATP = O-phospho-L-seryl-[protein] + ADP + H(+)</text>
        <dbReference type="Rhea" id="RHEA:17989"/>
        <dbReference type="Rhea" id="RHEA-COMP:9863"/>
        <dbReference type="Rhea" id="RHEA-COMP:11604"/>
        <dbReference type="ChEBI" id="CHEBI:15378"/>
        <dbReference type="ChEBI" id="CHEBI:29999"/>
        <dbReference type="ChEBI" id="CHEBI:30616"/>
        <dbReference type="ChEBI" id="CHEBI:83421"/>
        <dbReference type="ChEBI" id="CHEBI:456216"/>
        <dbReference type="EC" id="2.7.11.1"/>
    </reaction>
</comment>
<organism evidence="12">
    <name type="scientific">Medioppia subpectinata</name>
    <dbReference type="NCBI Taxonomy" id="1979941"/>
    <lineage>
        <taxon>Eukaryota</taxon>
        <taxon>Metazoa</taxon>
        <taxon>Ecdysozoa</taxon>
        <taxon>Arthropoda</taxon>
        <taxon>Chelicerata</taxon>
        <taxon>Arachnida</taxon>
        <taxon>Acari</taxon>
        <taxon>Acariformes</taxon>
        <taxon>Sarcoptiformes</taxon>
        <taxon>Oribatida</taxon>
        <taxon>Brachypylina</taxon>
        <taxon>Oppioidea</taxon>
        <taxon>Oppiidae</taxon>
        <taxon>Medioppia</taxon>
    </lineage>
</organism>
<evidence type="ECO:0000256" key="10">
    <source>
        <dbReference type="ARBA" id="ARBA00048679"/>
    </source>
</evidence>
<dbReference type="EMBL" id="CAJPIZ010007584">
    <property type="protein sequence ID" value="CAG2110419.1"/>
    <property type="molecule type" value="Genomic_DNA"/>
</dbReference>
<accession>A0A7R9KX58</accession>
<keyword evidence="3" id="KW-0723">Serine/threonine-protein kinase</keyword>
<dbReference type="PANTHER" id="PTHR24054:SF0">
    <property type="entry name" value="CASEIN KINASE II SUBUNIT ALPHA"/>
    <property type="match status" value="1"/>
</dbReference>
<dbReference type="GO" id="GO:0006351">
    <property type="term" value="P:DNA-templated transcription"/>
    <property type="evidence" value="ECO:0007669"/>
    <property type="project" value="InterPro"/>
</dbReference>
<dbReference type="Gene3D" id="3.30.200.20">
    <property type="entry name" value="Phosphorylase Kinase, domain 1"/>
    <property type="match status" value="1"/>
</dbReference>
<dbReference type="Gene3D" id="1.10.510.10">
    <property type="entry name" value="Transferase(Phosphotransferase) domain 1"/>
    <property type="match status" value="1"/>
</dbReference>
<keyword evidence="13" id="KW-1185">Reference proteome</keyword>
<keyword evidence="8" id="KW-0804">Transcription</keyword>
<evidence type="ECO:0000256" key="9">
    <source>
        <dbReference type="ARBA" id="ARBA00047899"/>
    </source>
</evidence>
<evidence type="ECO:0000256" key="3">
    <source>
        <dbReference type="ARBA" id="ARBA00022527"/>
    </source>
</evidence>
<dbReference type="InterPro" id="IPR011009">
    <property type="entry name" value="Kinase-like_dom_sf"/>
</dbReference>
<feature type="domain" description="Protein kinase" evidence="11">
    <location>
        <begin position="79"/>
        <end position="446"/>
    </location>
</feature>
<dbReference type="Gene3D" id="3.30.1360.10">
    <property type="entry name" value="RNA polymerase, RBP11-like subunit"/>
    <property type="match status" value="1"/>
</dbReference>
<dbReference type="InterPro" id="IPR045216">
    <property type="entry name" value="CK2_alpha"/>
</dbReference>
<evidence type="ECO:0000313" key="13">
    <source>
        <dbReference type="Proteomes" id="UP000759131"/>
    </source>
</evidence>
<dbReference type="GO" id="GO:0046983">
    <property type="term" value="F:protein dimerization activity"/>
    <property type="evidence" value="ECO:0007669"/>
    <property type="project" value="InterPro"/>
</dbReference>
<sequence length="447" mass="51507">MVSIEPNTIVSNTIDVTLYDEGHTAASVIVERLEQTTEFAAYKVDHPTDKTNSQYNVTAPATYYDYTNYSVKPGNIDKYMITSVLGKGKYSEVFKGIERTYSDKKDSLQERSSRITTNISSTVVIKVLKPIKPSKIFREILVLDNLNHKNIIKLKDVVSDKSTRTHSLVFSYLSHQDSYTAFESCDLQECIEYSRQILEGLAYAHSKGIMHRDIKPGNIIISDDLGNISNTKTFLKIIDWGLAEFYHPKKDYSVRVASKFYKSPELLLDYPYYDYSLDIWAFGCILAEMITKKQPFFYTKRKSSVLINTEISKCQIKTPPNSTSSQNNLVNHQTIDKKVFRNEHLSSNVHNTSMSTLKKNDSILGEIVRILGKEDLRNYIAKYEININKNNEAIIDRISGCEKRRDLREFVENETFLSIVEVLESIFVYDHRDRPTAEELLRHKIFQ</sequence>
<dbReference type="OrthoDB" id="10254671at2759"/>
<protein>
    <recommendedName>
        <fullName evidence="1">non-specific serine/threonine protein kinase</fullName>
        <ecNumber evidence="1">2.7.11.1</ecNumber>
    </recommendedName>
</protein>
<dbReference type="EC" id="2.7.11.1" evidence="1"/>
<keyword evidence="4" id="KW-0808">Transferase</keyword>
<dbReference type="AlphaFoldDB" id="A0A7R9KX58"/>
<dbReference type="GO" id="GO:0005956">
    <property type="term" value="C:protein kinase CK2 complex"/>
    <property type="evidence" value="ECO:0007669"/>
    <property type="project" value="TreeGrafter"/>
</dbReference>
<name>A0A7R9KX58_9ACAR</name>
<dbReference type="Proteomes" id="UP000759131">
    <property type="component" value="Unassembled WGS sequence"/>
</dbReference>
<gene>
    <name evidence="12" type="ORF">OSB1V03_LOCUS10403</name>
</gene>
<evidence type="ECO:0000256" key="7">
    <source>
        <dbReference type="ARBA" id="ARBA00022840"/>
    </source>
</evidence>
<evidence type="ECO:0000256" key="8">
    <source>
        <dbReference type="ARBA" id="ARBA00023163"/>
    </source>
</evidence>
<keyword evidence="6" id="KW-0418">Kinase</keyword>
<evidence type="ECO:0000256" key="4">
    <source>
        <dbReference type="ARBA" id="ARBA00022679"/>
    </source>
</evidence>
<keyword evidence="7" id="KW-0067">ATP-binding</keyword>
<dbReference type="InterPro" id="IPR000719">
    <property type="entry name" value="Prot_kinase_dom"/>
</dbReference>
<dbReference type="InterPro" id="IPR008271">
    <property type="entry name" value="Ser/Thr_kinase_AS"/>
</dbReference>
<dbReference type="GO" id="GO:0005524">
    <property type="term" value="F:ATP binding"/>
    <property type="evidence" value="ECO:0007669"/>
    <property type="project" value="UniProtKB-KW"/>
</dbReference>
<dbReference type="PANTHER" id="PTHR24054">
    <property type="entry name" value="CASEIN KINASE II SUBUNIT ALPHA"/>
    <property type="match status" value="1"/>
</dbReference>
<dbReference type="SUPFAM" id="SSF56112">
    <property type="entry name" value="Protein kinase-like (PK-like)"/>
    <property type="match status" value="1"/>
</dbReference>
<keyword evidence="5" id="KW-0547">Nucleotide-binding</keyword>
<dbReference type="GO" id="GO:0051726">
    <property type="term" value="P:regulation of cell cycle"/>
    <property type="evidence" value="ECO:0007669"/>
    <property type="project" value="TreeGrafter"/>
</dbReference>
<dbReference type="GO" id="GO:0005634">
    <property type="term" value="C:nucleus"/>
    <property type="evidence" value="ECO:0007669"/>
    <property type="project" value="TreeGrafter"/>
</dbReference>
<dbReference type="Pfam" id="PF00069">
    <property type="entry name" value="Pkinase"/>
    <property type="match status" value="1"/>
</dbReference>
<evidence type="ECO:0000256" key="5">
    <source>
        <dbReference type="ARBA" id="ARBA00022741"/>
    </source>
</evidence>
<dbReference type="GO" id="GO:0005829">
    <property type="term" value="C:cytosol"/>
    <property type="evidence" value="ECO:0007669"/>
    <property type="project" value="TreeGrafter"/>
</dbReference>
<evidence type="ECO:0000313" key="12">
    <source>
        <dbReference type="EMBL" id="CAD7629989.1"/>
    </source>
</evidence>